<organism evidence="5 6">
    <name type="scientific">Sphingobacterium zeae</name>
    <dbReference type="NCBI Taxonomy" id="1776859"/>
    <lineage>
        <taxon>Bacteria</taxon>
        <taxon>Pseudomonadati</taxon>
        <taxon>Bacteroidota</taxon>
        <taxon>Sphingobacteriia</taxon>
        <taxon>Sphingobacteriales</taxon>
        <taxon>Sphingobacteriaceae</taxon>
        <taxon>Sphingobacterium</taxon>
    </lineage>
</organism>
<dbReference type="PANTHER" id="PTHR24220:SF86">
    <property type="entry name" value="ABC TRANSPORTER ABCH.1"/>
    <property type="match status" value="1"/>
</dbReference>
<keyword evidence="6" id="KW-1185">Reference proteome</keyword>
<dbReference type="PROSITE" id="PS50893">
    <property type="entry name" value="ABC_TRANSPORTER_2"/>
    <property type="match status" value="1"/>
</dbReference>
<evidence type="ECO:0000259" key="4">
    <source>
        <dbReference type="PROSITE" id="PS50893"/>
    </source>
</evidence>
<keyword evidence="2" id="KW-0547">Nucleotide-binding</keyword>
<accession>A0ABU0UC01</accession>
<dbReference type="Gene3D" id="3.40.50.300">
    <property type="entry name" value="P-loop containing nucleotide triphosphate hydrolases"/>
    <property type="match status" value="1"/>
</dbReference>
<dbReference type="Proteomes" id="UP001244640">
    <property type="component" value="Unassembled WGS sequence"/>
</dbReference>
<evidence type="ECO:0000313" key="5">
    <source>
        <dbReference type="EMBL" id="MDQ1152387.1"/>
    </source>
</evidence>
<dbReference type="Pfam" id="PF00005">
    <property type="entry name" value="ABC_tran"/>
    <property type="match status" value="1"/>
</dbReference>
<dbReference type="InterPro" id="IPR017911">
    <property type="entry name" value="MacB-like_ATP-bd"/>
</dbReference>
<keyword evidence="3 5" id="KW-0067">ATP-binding</keyword>
<comment type="caution">
    <text evidence="5">The sequence shown here is derived from an EMBL/GenBank/DDBJ whole genome shotgun (WGS) entry which is preliminary data.</text>
</comment>
<dbReference type="RefSeq" id="WP_307187697.1">
    <property type="nucleotide sequence ID" value="NZ_JAUTBA010000001.1"/>
</dbReference>
<feature type="domain" description="ABC transporter" evidence="4">
    <location>
        <begin position="7"/>
        <end position="228"/>
    </location>
</feature>
<dbReference type="EMBL" id="JAUTBA010000001">
    <property type="protein sequence ID" value="MDQ1152387.1"/>
    <property type="molecule type" value="Genomic_DNA"/>
</dbReference>
<reference evidence="5 6" key="1">
    <citation type="submission" date="2023-07" db="EMBL/GenBank/DDBJ databases">
        <title>Functional and genomic diversity of the sorghum phyllosphere microbiome.</title>
        <authorList>
            <person name="Shade A."/>
        </authorList>
    </citation>
    <scope>NUCLEOTIDE SEQUENCE [LARGE SCALE GENOMIC DNA]</scope>
    <source>
        <strain evidence="5 6">SORGH_AS_0892</strain>
    </source>
</reference>
<evidence type="ECO:0000256" key="3">
    <source>
        <dbReference type="ARBA" id="ARBA00022840"/>
    </source>
</evidence>
<dbReference type="SUPFAM" id="SSF52540">
    <property type="entry name" value="P-loop containing nucleoside triphosphate hydrolases"/>
    <property type="match status" value="1"/>
</dbReference>
<dbReference type="GO" id="GO:0005524">
    <property type="term" value="F:ATP binding"/>
    <property type="evidence" value="ECO:0007669"/>
    <property type="project" value="UniProtKB-KW"/>
</dbReference>
<dbReference type="CDD" id="cd03255">
    <property type="entry name" value="ABC_MJ0796_LolCDE_FtsE"/>
    <property type="match status" value="1"/>
</dbReference>
<dbReference type="SMART" id="SM00382">
    <property type="entry name" value="AAA"/>
    <property type="match status" value="1"/>
</dbReference>
<dbReference type="InterPro" id="IPR015854">
    <property type="entry name" value="ABC_transpr_LolD-like"/>
</dbReference>
<dbReference type="PROSITE" id="PS00211">
    <property type="entry name" value="ABC_TRANSPORTER_1"/>
    <property type="match status" value="1"/>
</dbReference>
<name>A0ABU0UC01_9SPHI</name>
<keyword evidence="1" id="KW-0813">Transport</keyword>
<dbReference type="InterPro" id="IPR027417">
    <property type="entry name" value="P-loop_NTPase"/>
</dbReference>
<sequence>MEKKKLIDLQNVSKTYAVGKNSVHALKNINWTVNSDEFIAIIGPSGSGKSSLLNLLSFVDFPSSGKIQYNGREVSDLSDTDISHFRSNKIGIIFQNFNLIPVLSALENVMFPLEIQGKAYDKGVVISKAKNLLTELGLGNYMDHKPNELSGGQKQRVAIARALITDPEIIIADEPTSALDSTTALEIIGLMKRLNVEKKITFIFSTHDTNIIKEVDYTIELKDGELKA</sequence>
<gene>
    <name evidence="5" type="ORF">QE382_004371</name>
</gene>
<proteinExistence type="predicted"/>
<dbReference type="InterPro" id="IPR017871">
    <property type="entry name" value="ABC_transporter-like_CS"/>
</dbReference>
<dbReference type="InterPro" id="IPR003439">
    <property type="entry name" value="ABC_transporter-like_ATP-bd"/>
</dbReference>
<evidence type="ECO:0000256" key="2">
    <source>
        <dbReference type="ARBA" id="ARBA00022741"/>
    </source>
</evidence>
<evidence type="ECO:0000313" key="6">
    <source>
        <dbReference type="Proteomes" id="UP001244640"/>
    </source>
</evidence>
<evidence type="ECO:0000256" key="1">
    <source>
        <dbReference type="ARBA" id="ARBA00022448"/>
    </source>
</evidence>
<protein>
    <submittedName>
        <fullName evidence="5">ABC transport system ATP-binding protein</fullName>
    </submittedName>
</protein>
<dbReference type="PANTHER" id="PTHR24220">
    <property type="entry name" value="IMPORT ATP-BINDING PROTEIN"/>
    <property type="match status" value="1"/>
</dbReference>
<dbReference type="InterPro" id="IPR003593">
    <property type="entry name" value="AAA+_ATPase"/>
</dbReference>